<evidence type="ECO:0000313" key="1">
    <source>
        <dbReference type="EMBL" id="MDQ7248241.1"/>
    </source>
</evidence>
<protein>
    <submittedName>
        <fullName evidence="1">Uncharacterized protein</fullName>
    </submittedName>
</protein>
<gene>
    <name evidence="1" type="ORF">Q8A70_11225</name>
</gene>
<reference evidence="2" key="1">
    <citation type="submission" date="2023-08" db="EMBL/GenBank/DDBJ databases">
        <title>Rhodospirillaceae gen. nov., a novel taxon isolated from the Yangtze River Yuezi River estuary sludge.</title>
        <authorList>
            <person name="Ruan L."/>
        </authorList>
    </citation>
    <scope>NUCLEOTIDE SEQUENCE [LARGE SCALE GENOMIC DNA]</scope>
    <source>
        <strain evidence="2">R-7</strain>
    </source>
</reference>
<proteinExistence type="predicted"/>
<keyword evidence="2" id="KW-1185">Reference proteome</keyword>
<accession>A0ABU0YKJ6</accession>
<comment type="caution">
    <text evidence="1">The sequence shown here is derived from an EMBL/GenBank/DDBJ whole genome shotgun (WGS) entry which is preliminary data.</text>
</comment>
<dbReference type="Proteomes" id="UP001230156">
    <property type="component" value="Unassembled WGS sequence"/>
</dbReference>
<name>A0ABU0YKJ6_9PROT</name>
<sequence>MNLKPLDAGDPANKQQIKASITDAIAKQVTGSDHDEIARRVEIQYERLLVGAAVMTMIPSLTAGYVRREMVALAELR</sequence>
<dbReference type="RefSeq" id="WP_379955691.1">
    <property type="nucleotide sequence ID" value="NZ_JAUYVI010000003.1"/>
</dbReference>
<organism evidence="1 2">
    <name type="scientific">Dongia sedimenti</name>
    <dbReference type="NCBI Taxonomy" id="3064282"/>
    <lineage>
        <taxon>Bacteria</taxon>
        <taxon>Pseudomonadati</taxon>
        <taxon>Pseudomonadota</taxon>
        <taxon>Alphaproteobacteria</taxon>
        <taxon>Rhodospirillales</taxon>
        <taxon>Dongiaceae</taxon>
        <taxon>Dongia</taxon>
    </lineage>
</organism>
<dbReference type="EMBL" id="JAUYVI010000003">
    <property type="protein sequence ID" value="MDQ7248241.1"/>
    <property type="molecule type" value="Genomic_DNA"/>
</dbReference>
<evidence type="ECO:0000313" key="2">
    <source>
        <dbReference type="Proteomes" id="UP001230156"/>
    </source>
</evidence>